<evidence type="ECO:0008006" key="4">
    <source>
        <dbReference type="Google" id="ProtNLM"/>
    </source>
</evidence>
<evidence type="ECO:0000256" key="1">
    <source>
        <dbReference type="SAM" id="SignalP"/>
    </source>
</evidence>
<dbReference type="AlphaFoldDB" id="A0A0L8L0V2"/>
<name>A0A0L8L0V2_STRVR</name>
<dbReference type="OrthoDB" id="3745543at2"/>
<sequence length="254" mass="26683">MRALTRPRTHRTARTAVAALLCAAVAAGATACGHLMADPEPTGPFAELTGSEVVDKAFAATKSAKSLTVDVDVRSPVEPVKAYLSLDTQGKCAGTLTMGATNTAELIKADDKDVYLRFDEAFLREQVKEDGPEAQDAMVKELKGRWLKSSAKEADADGMLALCDLDELLDGFEQGATGIAKGDETTVDGHRALALKEPGDAGETSTVYVATEGTPYILKIVTKGGEEPGTITFSHYGRPVAAKVPAAKDVVVTD</sequence>
<dbReference type="RefSeq" id="WP_033202177.1">
    <property type="nucleotide sequence ID" value="NZ_LGUP01000074.1"/>
</dbReference>
<dbReference type="EMBL" id="LGUP01000074">
    <property type="protein sequence ID" value="KOG31740.1"/>
    <property type="molecule type" value="Genomic_DNA"/>
</dbReference>
<dbReference type="Proteomes" id="UP000037023">
    <property type="component" value="Unassembled WGS sequence"/>
</dbReference>
<organism evidence="2 3">
    <name type="scientific">Streptomyces viridochromogenes</name>
    <dbReference type="NCBI Taxonomy" id="1938"/>
    <lineage>
        <taxon>Bacteria</taxon>
        <taxon>Bacillati</taxon>
        <taxon>Actinomycetota</taxon>
        <taxon>Actinomycetes</taxon>
        <taxon>Kitasatosporales</taxon>
        <taxon>Streptomycetaceae</taxon>
        <taxon>Streptomyces</taxon>
    </lineage>
</organism>
<feature type="signal peptide" evidence="1">
    <location>
        <begin position="1"/>
        <end position="37"/>
    </location>
</feature>
<comment type="caution">
    <text evidence="2">The sequence shown here is derived from an EMBL/GenBank/DDBJ whole genome shotgun (WGS) entry which is preliminary data.</text>
</comment>
<accession>A0A0L8L0V2</accession>
<protein>
    <recommendedName>
        <fullName evidence="4">Lipoprotein</fullName>
    </recommendedName>
</protein>
<dbReference type="Gene3D" id="2.50.20.20">
    <property type="match status" value="1"/>
</dbReference>
<proteinExistence type="predicted"/>
<evidence type="ECO:0000313" key="2">
    <source>
        <dbReference type="EMBL" id="KOG31740.1"/>
    </source>
</evidence>
<feature type="chain" id="PRO_5005585707" description="Lipoprotein" evidence="1">
    <location>
        <begin position="38"/>
        <end position="254"/>
    </location>
</feature>
<dbReference type="PATRIC" id="fig|1938.6.peg.2260"/>
<dbReference type="PROSITE" id="PS51257">
    <property type="entry name" value="PROKAR_LIPOPROTEIN"/>
    <property type="match status" value="1"/>
</dbReference>
<reference evidence="2 3" key="1">
    <citation type="submission" date="2015-06" db="EMBL/GenBank/DDBJ databases">
        <authorList>
            <person name="Hoefler B.C."/>
            <person name="Straight P.D."/>
        </authorList>
    </citation>
    <scope>NUCLEOTIDE SEQUENCE [LARGE SCALE GENOMIC DNA]</scope>
    <source>
        <strain evidence="2 3">NRRL 3427</strain>
    </source>
</reference>
<gene>
    <name evidence="2" type="ORF">ADK34_10315</name>
</gene>
<keyword evidence="1" id="KW-0732">Signal</keyword>
<evidence type="ECO:0000313" key="3">
    <source>
        <dbReference type="Proteomes" id="UP000037023"/>
    </source>
</evidence>